<evidence type="ECO:0000256" key="1">
    <source>
        <dbReference type="ARBA" id="ARBA00004726"/>
    </source>
</evidence>
<evidence type="ECO:0000256" key="17">
    <source>
        <dbReference type="ARBA" id="ARBA00049494"/>
    </source>
</evidence>
<keyword evidence="8" id="KW-0288">FMN</keyword>
<dbReference type="NCBIfam" id="TIGR00083">
    <property type="entry name" value="ribF"/>
    <property type="match status" value="1"/>
</dbReference>
<dbReference type="Gene3D" id="2.40.30.30">
    <property type="entry name" value="Riboflavin kinase-like"/>
    <property type="match status" value="1"/>
</dbReference>
<evidence type="ECO:0000256" key="4">
    <source>
        <dbReference type="ARBA" id="ARBA00012105"/>
    </source>
</evidence>
<keyword evidence="9" id="KW-0808">Transferase</keyword>
<dbReference type="Proteomes" id="UP000228886">
    <property type="component" value="Unassembled WGS sequence"/>
</dbReference>
<dbReference type="InterPro" id="IPR014729">
    <property type="entry name" value="Rossmann-like_a/b/a_fold"/>
</dbReference>
<dbReference type="SUPFAM" id="SSF82114">
    <property type="entry name" value="Riboflavin kinase-like"/>
    <property type="match status" value="1"/>
</dbReference>
<dbReference type="PANTHER" id="PTHR22749:SF6">
    <property type="entry name" value="RIBOFLAVIN KINASE"/>
    <property type="match status" value="1"/>
</dbReference>
<dbReference type="GO" id="GO:0009398">
    <property type="term" value="P:FMN biosynthetic process"/>
    <property type="evidence" value="ECO:0007669"/>
    <property type="project" value="UniProtKB-UniPathway"/>
</dbReference>
<dbReference type="GO" id="GO:0009231">
    <property type="term" value="P:riboflavin biosynthetic process"/>
    <property type="evidence" value="ECO:0007669"/>
    <property type="project" value="InterPro"/>
</dbReference>
<keyword evidence="13" id="KW-0274">FAD</keyword>
<evidence type="ECO:0000313" key="19">
    <source>
        <dbReference type="EMBL" id="PIV63661.1"/>
    </source>
</evidence>
<name>A0A2M7E7J9_9BACT</name>
<dbReference type="PIRSF" id="PIRSF004491">
    <property type="entry name" value="FAD_Synth"/>
    <property type="match status" value="1"/>
</dbReference>
<keyword evidence="12" id="KW-0418">Kinase</keyword>
<evidence type="ECO:0000256" key="9">
    <source>
        <dbReference type="ARBA" id="ARBA00022679"/>
    </source>
</evidence>
<dbReference type="CDD" id="cd02064">
    <property type="entry name" value="FAD_synthetase_N"/>
    <property type="match status" value="1"/>
</dbReference>
<keyword evidence="11" id="KW-0547">Nucleotide-binding</keyword>
<feature type="domain" description="Riboflavin kinase" evidence="18">
    <location>
        <begin position="126"/>
        <end position="252"/>
    </location>
</feature>
<comment type="catalytic activity">
    <reaction evidence="17">
        <text>FMN + ATP + H(+) = FAD + diphosphate</text>
        <dbReference type="Rhea" id="RHEA:17237"/>
        <dbReference type="ChEBI" id="CHEBI:15378"/>
        <dbReference type="ChEBI" id="CHEBI:30616"/>
        <dbReference type="ChEBI" id="CHEBI:33019"/>
        <dbReference type="ChEBI" id="CHEBI:57692"/>
        <dbReference type="ChEBI" id="CHEBI:58210"/>
        <dbReference type="EC" id="2.7.7.2"/>
    </reaction>
</comment>
<dbReference type="GO" id="GO:0006747">
    <property type="term" value="P:FAD biosynthetic process"/>
    <property type="evidence" value="ECO:0007669"/>
    <property type="project" value="UniProtKB-UniPathway"/>
</dbReference>
<sequence>TFNRHPRSLTKNIQIPFLITPKEKFKLLDEWGLDLCILANFNQSFANLSAQAFCEEILKKRLGIREVVTSSSFRFGKDRTGDIELLKKQDISVKVIKLLKVKDEVVSSTLIRNLIKQAKLKEAVIFLGRDFSVLGKVIPGEKRGRVLGYPTANLKVVYPLNLPGGVYAVRAEVNGKEYNGLSNIGFRPTFNGSAEHPTMEVHLFNFAGDLYNQKIRIVFKKKIRNEIDFSKNKSLLLKQIRKDKEKAKKILATADTRRCHSEALAEESLFSKKYGIATSAQRVDSQ</sequence>
<comment type="pathway">
    <text evidence="1">Cofactor biosynthesis; FAD biosynthesis; FAD from FMN: step 1/1.</text>
</comment>
<comment type="caution">
    <text evidence="19">The sequence shown here is derived from an EMBL/GenBank/DDBJ whole genome shotgun (WGS) entry which is preliminary data.</text>
</comment>
<evidence type="ECO:0000256" key="8">
    <source>
        <dbReference type="ARBA" id="ARBA00022643"/>
    </source>
</evidence>
<dbReference type="Gene3D" id="3.40.50.620">
    <property type="entry name" value="HUPs"/>
    <property type="match status" value="1"/>
</dbReference>
<evidence type="ECO:0000256" key="7">
    <source>
        <dbReference type="ARBA" id="ARBA00022630"/>
    </source>
</evidence>
<evidence type="ECO:0000256" key="15">
    <source>
        <dbReference type="ARBA" id="ARBA00023268"/>
    </source>
</evidence>
<dbReference type="PANTHER" id="PTHR22749">
    <property type="entry name" value="RIBOFLAVIN KINASE/FMN ADENYLYLTRANSFERASE"/>
    <property type="match status" value="1"/>
</dbReference>
<dbReference type="AlphaFoldDB" id="A0A2M7E7J9"/>
<comment type="similarity">
    <text evidence="3">Belongs to the RibF family.</text>
</comment>
<evidence type="ECO:0000256" key="16">
    <source>
        <dbReference type="ARBA" id="ARBA00047880"/>
    </source>
</evidence>
<evidence type="ECO:0000259" key="18">
    <source>
        <dbReference type="SMART" id="SM00904"/>
    </source>
</evidence>
<evidence type="ECO:0000256" key="3">
    <source>
        <dbReference type="ARBA" id="ARBA00010214"/>
    </source>
</evidence>
<evidence type="ECO:0000256" key="13">
    <source>
        <dbReference type="ARBA" id="ARBA00022827"/>
    </source>
</evidence>
<dbReference type="GO" id="GO:0003919">
    <property type="term" value="F:FMN adenylyltransferase activity"/>
    <property type="evidence" value="ECO:0007669"/>
    <property type="project" value="UniProtKB-EC"/>
</dbReference>
<proteinExistence type="inferred from homology"/>
<protein>
    <recommendedName>
        <fullName evidence="6">Bifunctional riboflavin kinase/FMN adenylyltransferase</fullName>
        <ecNumber evidence="4">2.7.1.26</ecNumber>
        <ecNumber evidence="5">2.7.7.2</ecNumber>
    </recommendedName>
</protein>
<keyword evidence="15" id="KW-0511">Multifunctional enzyme</keyword>
<keyword evidence="14" id="KW-0067">ATP-binding</keyword>
<dbReference type="InterPro" id="IPR015865">
    <property type="entry name" value="Riboflavin_kinase_bac/euk"/>
</dbReference>
<dbReference type="InterPro" id="IPR023465">
    <property type="entry name" value="Riboflavin_kinase_dom_sf"/>
</dbReference>
<dbReference type="InterPro" id="IPR002606">
    <property type="entry name" value="Riboflavin_kinase_bac"/>
</dbReference>
<evidence type="ECO:0000256" key="14">
    <source>
        <dbReference type="ARBA" id="ARBA00022840"/>
    </source>
</evidence>
<dbReference type="UniPathway" id="UPA00277">
    <property type="reaction ID" value="UER00407"/>
</dbReference>
<feature type="non-terminal residue" evidence="19">
    <location>
        <position position="1"/>
    </location>
</feature>
<dbReference type="GO" id="GO:0008531">
    <property type="term" value="F:riboflavin kinase activity"/>
    <property type="evidence" value="ECO:0007669"/>
    <property type="project" value="UniProtKB-EC"/>
</dbReference>
<dbReference type="UniPathway" id="UPA00276">
    <property type="reaction ID" value="UER00406"/>
</dbReference>
<gene>
    <name evidence="19" type="primary">ribF</name>
    <name evidence="19" type="ORF">COS11_06235</name>
</gene>
<comment type="catalytic activity">
    <reaction evidence="16">
        <text>riboflavin + ATP = FMN + ADP + H(+)</text>
        <dbReference type="Rhea" id="RHEA:14357"/>
        <dbReference type="ChEBI" id="CHEBI:15378"/>
        <dbReference type="ChEBI" id="CHEBI:30616"/>
        <dbReference type="ChEBI" id="CHEBI:57986"/>
        <dbReference type="ChEBI" id="CHEBI:58210"/>
        <dbReference type="ChEBI" id="CHEBI:456216"/>
        <dbReference type="EC" id="2.7.1.26"/>
    </reaction>
</comment>
<evidence type="ECO:0000256" key="11">
    <source>
        <dbReference type="ARBA" id="ARBA00022741"/>
    </source>
</evidence>
<keyword evidence="10" id="KW-0548">Nucleotidyltransferase</keyword>
<dbReference type="EMBL" id="PETL01000295">
    <property type="protein sequence ID" value="PIV63661.1"/>
    <property type="molecule type" value="Genomic_DNA"/>
</dbReference>
<dbReference type="EC" id="2.7.1.26" evidence="4"/>
<dbReference type="InterPro" id="IPR023468">
    <property type="entry name" value="Riboflavin_kinase"/>
</dbReference>
<dbReference type="SMART" id="SM00904">
    <property type="entry name" value="Flavokinase"/>
    <property type="match status" value="1"/>
</dbReference>
<evidence type="ECO:0000256" key="12">
    <source>
        <dbReference type="ARBA" id="ARBA00022777"/>
    </source>
</evidence>
<reference evidence="20" key="1">
    <citation type="submission" date="2017-09" db="EMBL/GenBank/DDBJ databases">
        <title>Depth-based differentiation of microbial function through sediment-hosted aquifers and enrichment of novel symbionts in the deep terrestrial subsurface.</title>
        <authorList>
            <person name="Probst A.J."/>
            <person name="Ladd B."/>
            <person name="Jarett J.K."/>
            <person name="Geller-Mcgrath D.E."/>
            <person name="Sieber C.M.K."/>
            <person name="Emerson J.B."/>
            <person name="Anantharaman K."/>
            <person name="Thomas B.C."/>
            <person name="Malmstrom R."/>
            <person name="Stieglmeier M."/>
            <person name="Klingl A."/>
            <person name="Woyke T."/>
            <person name="Ryan C.M."/>
            <person name="Banfield J.F."/>
        </authorList>
    </citation>
    <scope>NUCLEOTIDE SEQUENCE [LARGE SCALE GENOMIC DNA]</scope>
</reference>
<dbReference type="InterPro" id="IPR015864">
    <property type="entry name" value="FAD_synthase"/>
</dbReference>
<evidence type="ECO:0000256" key="6">
    <source>
        <dbReference type="ARBA" id="ARBA00018483"/>
    </source>
</evidence>
<dbReference type="EC" id="2.7.7.2" evidence="5"/>
<dbReference type="Pfam" id="PF01687">
    <property type="entry name" value="Flavokinase"/>
    <property type="match status" value="1"/>
</dbReference>
<evidence type="ECO:0000313" key="20">
    <source>
        <dbReference type="Proteomes" id="UP000228886"/>
    </source>
</evidence>
<evidence type="ECO:0000256" key="10">
    <source>
        <dbReference type="ARBA" id="ARBA00022695"/>
    </source>
</evidence>
<dbReference type="GO" id="GO:0005524">
    <property type="term" value="F:ATP binding"/>
    <property type="evidence" value="ECO:0007669"/>
    <property type="project" value="UniProtKB-KW"/>
</dbReference>
<comment type="pathway">
    <text evidence="2">Cofactor biosynthesis; FMN biosynthesis; FMN from riboflavin (ATP route): step 1/1.</text>
</comment>
<evidence type="ECO:0000256" key="2">
    <source>
        <dbReference type="ARBA" id="ARBA00005201"/>
    </source>
</evidence>
<accession>A0A2M7E7J9</accession>
<organism evidence="19 20">
    <name type="scientific">bacterium (Candidatus Ratteibacteria) CG01_land_8_20_14_3_00_40_19</name>
    <dbReference type="NCBI Taxonomy" id="2014290"/>
    <lineage>
        <taxon>Bacteria</taxon>
        <taxon>Candidatus Ratteibacteria</taxon>
    </lineage>
</organism>
<dbReference type="Pfam" id="PF06574">
    <property type="entry name" value="FAD_syn"/>
    <property type="match status" value="1"/>
</dbReference>
<evidence type="ECO:0000256" key="5">
    <source>
        <dbReference type="ARBA" id="ARBA00012393"/>
    </source>
</evidence>
<dbReference type="SUPFAM" id="SSF52374">
    <property type="entry name" value="Nucleotidylyl transferase"/>
    <property type="match status" value="1"/>
</dbReference>
<keyword evidence="7" id="KW-0285">Flavoprotein</keyword>